<name>A0AAV8SRZ2_9ROSI</name>
<proteinExistence type="predicted"/>
<evidence type="ECO:0000256" key="1">
    <source>
        <dbReference type="SAM" id="Phobius"/>
    </source>
</evidence>
<evidence type="ECO:0000313" key="3">
    <source>
        <dbReference type="Proteomes" id="UP001159364"/>
    </source>
</evidence>
<dbReference type="Proteomes" id="UP001159364">
    <property type="component" value="Linkage Group LG09"/>
</dbReference>
<keyword evidence="1" id="KW-0472">Membrane</keyword>
<keyword evidence="1" id="KW-0812">Transmembrane</keyword>
<gene>
    <name evidence="2" type="ORF">K2173_012123</name>
</gene>
<feature type="transmembrane region" description="Helical" evidence="1">
    <location>
        <begin position="312"/>
        <end position="336"/>
    </location>
</feature>
<evidence type="ECO:0008006" key="4">
    <source>
        <dbReference type="Google" id="ProtNLM"/>
    </source>
</evidence>
<reference evidence="2 3" key="1">
    <citation type="submission" date="2021-09" db="EMBL/GenBank/DDBJ databases">
        <title>Genomic insights and catalytic innovation underlie evolution of tropane alkaloids biosynthesis.</title>
        <authorList>
            <person name="Wang Y.-J."/>
            <person name="Tian T."/>
            <person name="Huang J.-P."/>
            <person name="Huang S.-X."/>
        </authorList>
    </citation>
    <scope>NUCLEOTIDE SEQUENCE [LARGE SCALE GENOMIC DNA]</scope>
    <source>
        <strain evidence="2">KIB-2018</strain>
        <tissue evidence="2">Leaf</tissue>
    </source>
</reference>
<comment type="caution">
    <text evidence="2">The sequence shown here is derived from an EMBL/GenBank/DDBJ whole genome shotgun (WGS) entry which is preliminary data.</text>
</comment>
<sequence length="337" mass="37853">MSQSHHHPPRPQLPLSSTIHPDILRTHILTRLDGPTLASAACASTELNSIASDQELWAALCRSTWPSTDDPRLRHVISTFPDGPRSFFADSFPLVDTSRTKSTPSSDHDHPSEIISAVDLHYRNQLIFAKVVETETVSEWFRCAPFRIDMLEPKDTCPTPVPQPKTEKCCQELAEELTLSWILVDPAGKRAVNLSSHKPVMVQRHWLSGDVHARFSAIVGGERGSTSEFANCGIVVTWGAGGVHVREVSLQVEDTERMFLSGKHSLEILQRALEGKKGRRGIREEEARRRYEEFVELKSERKERQMRSEGRLDTMCVAFGVLLFASLGLFICNILYS</sequence>
<dbReference type="EMBL" id="JAIWQS010000009">
    <property type="protein sequence ID" value="KAJ8754734.1"/>
    <property type="molecule type" value="Genomic_DNA"/>
</dbReference>
<dbReference type="SUPFAM" id="SSF81383">
    <property type="entry name" value="F-box domain"/>
    <property type="match status" value="1"/>
</dbReference>
<dbReference type="PANTHER" id="PTHR33736:SF13">
    <property type="entry name" value="OS11G0155100 PROTEIN"/>
    <property type="match status" value="1"/>
</dbReference>
<dbReference type="InterPro" id="IPR036047">
    <property type="entry name" value="F-box-like_dom_sf"/>
</dbReference>
<keyword evidence="1" id="KW-1133">Transmembrane helix</keyword>
<evidence type="ECO:0000313" key="2">
    <source>
        <dbReference type="EMBL" id="KAJ8754734.1"/>
    </source>
</evidence>
<dbReference type="AlphaFoldDB" id="A0AAV8SRZ2"/>
<dbReference type="Gene3D" id="1.20.1280.50">
    <property type="match status" value="1"/>
</dbReference>
<dbReference type="PANTHER" id="PTHR33736">
    <property type="entry name" value="F-BOX PROTEIN-RELATED"/>
    <property type="match status" value="1"/>
</dbReference>
<protein>
    <recommendedName>
        <fullName evidence="4">F-box protein</fullName>
    </recommendedName>
</protein>
<dbReference type="InterPro" id="IPR045283">
    <property type="entry name" value="AT3G44326-like"/>
</dbReference>
<accession>A0AAV8SRZ2</accession>
<keyword evidence="3" id="KW-1185">Reference proteome</keyword>
<organism evidence="2 3">
    <name type="scientific">Erythroxylum novogranatense</name>
    <dbReference type="NCBI Taxonomy" id="1862640"/>
    <lineage>
        <taxon>Eukaryota</taxon>
        <taxon>Viridiplantae</taxon>
        <taxon>Streptophyta</taxon>
        <taxon>Embryophyta</taxon>
        <taxon>Tracheophyta</taxon>
        <taxon>Spermatophyta</taxon>
        <taxon>Magnoliopsida</taxon>
        <taxon>eudicotyledons</taxon>
        <taxon>Gunneridae</taxon>
        <taxon>Pentapetalae</taxon>
        <taxon>rosids</taxon>
        <taxon>fabids</taxon>
        <taxon>Malpighiales</taxon>
        <taxon>Erythroxylaceae</taxon>
        <taxon>Erythroxylum</taxon>
    </lineage>
</organism>